<evidence type="ECO:0000313" key="2">
    <source>
        <dbReference type="RefSeq" id="XP_073784188.1"/>
    </source>
</evidence>
<dbReference type="RefSeq" id="XP_073784188.1">
    <property type="nucleotide sequence ID" value="XM_073928087.1"/>
</dbReference>
<dbReference type="Proteomes" id="UP000000437">
    <property type="component" value="Chromosome 17"/>
</dbReference>
<accession>A0AC58HQB9</accession>
<evidence type="ECO:0000313" key="1">
    <source>
        <dbReference type="Proteomes" id="UP000000437"/>
    </source>
</evidence>
<gene>
    <name evidence="2" type="primary">LOC137488034</name>
</gene>
<name>A0AC58HQB9_DANRE</name>
<keyword evidence="1" id="KW-1185">Reference proteome</keyword>
<organism evidence="1 2">
    <name type="scientific">Danio rerio</name>
    <name type="common">Zebrafish</name>
    <name type="synonym">Brachydanio rerio</name>
    <dbReference type="NCBI Taxonomy" id="7955"/>
    <lineage>
        <taxon>Eukaryota</taxon>
        <taxon>Metazoa</taxon>
        <taxon>Chordata</taxon>
        <taxon>Craniata</taxon>
        <taxon>Vertebrata</taxon>
        <taxon>Euteleostomi</taxon>
        <taxon>Actinopterygii</taxon>
        <taxon>Neopterygii</taxon>
        <taxon>Teleostei</taxon>
        <taxon>Ostariophysi</taxon>
        <taxon>Cypriniformes</taxon>
        <taxon>Danionidae</taxon>
        <taxon>Danioninae</taxon>
        <taxon>Danio</taxon>
    </lineage>
</organism>
<sequence length="996" mass="110982">MVDPEGFPGPSSSEQEPVCTAILEVDISDARNPTEVPEVTKIGKFFSFFGKLFGFTAQPETDPELLSVSEESDYESASEMDEVDMEQSCVPEPETELDLVDPEGVPVPRSSEQEPVFRETLYVDLIKPHTSINLKRSVSVSTLLKEPAEPSTEEVESSSGIDQDGINASPEIPQVDRPTEVPEMWKTSADFPMIYMFSAQHQTDPDVAEMISVSEESDYESASETDEVNMEQSSVLEPEAELDLVDPEGVPVPRSSEQEPVFRETLYVDLIKPHTSFNLKRSVLVSTLLKEPAEPSTEEVESSSGIDQDGISASPENPQVDRPTVPEMWKATADLPMIYMFSAQHQTDPDVAEMISVSEANDYESASVMDEVDVEQTSVSDAEAELDLVDPEGVPVPSSSEQEPVFREALYVDLIKPQTSFNVKRSVLVSKLIKEPAEPSTEDVKSSRGIDQDGISASPEIPQVDRPTGFPKVKIIKKVGAFIRKRFGFSVHPKAEPAVAIDEVDTEQTSVSDPEAELDLVDPEGVPGPSSSEKEPVYRETLHVIDLIKPHTSFNLKRSVLVSKPLKEPAEPSTEDVKNSRGIDQDGLNGSSETTQVDRPSGFPKAKLFRKINAFIRKRFRFSIQPKSDPAIAMDDIDTEQTSVSDPEMELDLVDPEGVPGPSSSEQEPVPRERMDVNITDAMNPTESTKVRMISKVRAFFRKLHDISAKLKTEPNSPQPLSVPDATGSLNTSVIDEEAVDHSPETPEDHSPTGLTKEWMMNQLSEFYYKLTSPRNDLGQPGPSSLPPRNLLNEVFDFQKLAELLKIEATVNKCKLPLSPFTEVWRNVYIGDEETARNRRKLMELGVTHILNAAAPKMTWEGKPKKKGLKGKILTGPEYYEGMDIKYCGLPTTYDQMRIVKYFWPAGKFIAKALRKPDNVLFIHCKHGVSHAPTLFVAYLMMYYKLPLEEAIGYVTRARRIRPFSSFLLQLLLLEPTKKTRKSRVIRKQKGIVIYN</sequence>
<reference evidence="2" key="1">
    <citation type="submission" date="2025-08" db="UniProtKB">
        <authorList>
            <consortium name="RefSeq"/>
        </authorList>
    </citation>
    <scope>IDENTIFICATION</scope>
    <source>
        <strain evidence="2">Tuebingen</strain>
        <tissue evidence="2">Fibroblasts and whole tissue</tissue>
    </source>
</reference>
<protein>
    <submittedName>
        <fullName evidence="2">Uncharacterized protein isoform X4</fullName>
    </submittedName>
</protein>
<proteinExistence type="predicted"/>